<evidence type="ECO:0000259" key="4">
    <source>
        <dbReference type="Pfam" id="PF05698"/>
    </source>
</evidence>
<name>A0A0G0EE66_9BACT</name>
<dbReference type="GO" id="GO:0003755">
    <property type="term" value="F:peptidyl-prolyl cis-trans isomerase activity"/>
    <property type="evidence" value="ECO:0007669"/>
    <property type="project" value="UniProtKB-KW"/>
</dbReference>
<reference evidence="5 6" key="1">
    <citation type="journal article" date="2015" name="Nature">
        <title>rRNA introns, odd ribosomes, and small enigmatic genomes across a large radiation of phyla.</title>
        <authorList>
            <person name="Brown C.T."/>
            <person name="Hug L.A."/>
            <person name="Thomas B.C."/>
            <person name="Sharon I."/>
            <person name="Castelle C.J."/>
            <person name="Singh A."/>
            <person name="Wilkins M.J."/>
            <person name="Williams K.H."/>
            <person name="Banfield J.F."/>
        </authorList>
    </citation>
    <scope>NUCLEOTIDE SEQUENCE [LARGE SCALE GENOMIC DNA]</scope>
</reference>
<organism evidence="5 6">
    <name type="scientific">Candidatus Nomurabacteria bacterium GW2011_GWE1_35_16</name>
    <dbReference type="NCBI Taxonomy" id="1618761"/>
    <lineage>
        <taxon>Bacteria</taxon>
        <taxon>Candidatus Nomuraibacteriota</taxon>
    </lineage>
</organism>
<dbReference type="InterPro" id="IPR037041">
    <property type="entry name" value="Trigger_fac_C_sf"/>
</dbReference>
<evidence type="ECO:0000256" key="1">
    <source>
        <dbReference type="ARBA" id="ARBA00023110"/>
    </source>
</evidence>
<accession>A0A0G0EE66</accession>
<proteinExistence type="predicted"/>
<feature type="compositionally biased region" description="Basic and acidic residues" evidence="3">
    <location>
        <begin position="1"/>
        <end position="27"/>
    </location>
</feature>
<dbReference type="Pfam" id="PF05698">
    <property type="entry name" value="Trigger_C"/>
    <property type="match status" value="1"/>
</dbReference>
<protein>
    <submittedName>
        <fullName evidence="5">Trigger factor</fullName>
    </submittedName>
</protein>
<evidence type="ECO:0000313" key="5">
    <source>
        <dbReference type="EMBL" id="KKP65597.1"/>
    </source>
</evidence>
<comment type="caution">
    <text evidence="5">The sequence shown here is derived from an EMBL/GenBank/DDBJ whole genome shotgun (WGS) entry which is preliminary data.</text>
</comment>
<dbReference type="GO" id="GO:0015031">
    <property type="term" value="P:protein transport"/>
    <property type="evidence" value="ECO:0007669"/>
    <property type="project" value="InterPro"/>
</dbReference>
<keyword evidence="2" id="KW-0413">Isomerase</keyword>
<feature type="region of interest" description="Disordered" evidence="3">
    <location>
        <begin position="1"/>
        <end position="43"/>
    </location>
</feature>
<keyword evidence="1" id="KW-0697">Rotamase</keyword>
<dbReference type="InterPro" id="IPR027304">
    <property type="entry name" value="Trigger_fact/SurA_dom_sf"/>
</dbReference>
<evidence type="ECO:0000256" key="2">
    <source>
        <dbReference type="ARBA" id="ARBA00023235"/>
    </source>
</evidence>
<dbReference type="Gene3D" id="1.10.3120.10">
    <property type="entry name" value="Trigger factor, C-terminal domain"/>
    <property type="match status" value="1"/>
</dbReference>
<dbReference type="SUPFAM" id="SSF109998">
    <property type="entry name" value="Triger factor/SurA peptide-binding domain-like"/>
    <property type="match status" value="1"/>
</dbReference>
<dbReference type="AlphaFoldDB" id="A0A0G0EE66"/>
<feature type="domain" description="Trigger factor C-terminal" evidence="4">
    <location>
        <begin position="56"/>
        <end position="204"/>
    </location>
</feature>
<feature type="non-terminal residue" evidence="5">
    <location>
        <position position="1"/>
    </location>
</feature>
<sequence>LRKMRAEQNKNKDHEGHENMTEEEHAALHAATEDTPESEWPEWNDEFAKTFGDFKTADELKEKIKSNIKTEKTIEQKDKVRLSIVEELVKQTEGDIPEILIQSETDKMLYKLEADITNIGFKVEDYLKQINKTEADLRGEWRADAEKRAKLQMIIHTISEKENLKPTEEEIEADVLKITEMYKDADPSRARAYVEQMLENEKVFHFLEQQ</sequence>
<dbReference type="EMBL" id="LBPY01000024">
    <property type="protein sequence ID" value="KKP65597.1"/>
    <property type="molecule type" value="Genomic_DNA"/>
</dbReference>
<dbReference type="GO" id="GO:0006457">
    <property type="term" value="P:protein folding"/>
    <property type="evidence" value="ECO:0007669"/>
    <property type="project" value="InterPro"/>
</dbReference>
<dbReference type="InterPro" id="IPR008880">
    <property type="entry name" value="Trigger_fac_C"/>
</dbReference>
<evidence type="ECO:0000313" key="6">
    <source>
        <dbReference type="Proteomes" id="UP000034952"/>
    </source>
</evidence>
<dbReference type="Proteomes" id="UP000034952">
    <property type="component" value="Unassembled WGS sequence"/>
</dbReference>
<feature type="compositionally biased region" description="Acidic residues" evidence="3">
    <location>
        <begin position="34"/>
        <end position="43"/>
    </location>
</feature>
<gene>
    <name evidence="5" type="ORF">UR64_C0024G0011</name>
</gene>
<evidence type="ECO:0000256" key="3">
    <source>
        <dbReference type="SAM" id="MobiDB-lite"/>
    </source>
</evidence>